<dbReference type="EMBL" id="JAHMHR010000033">
    <property type="protein sequence ID" value="KAK1673145.1"/>
    <property type="molecule type" value="Genomic_DNA"/>
</dbReference>
<name>A0AAJ0AH25_9PEZI</name>
<dbReference type="PANTHER" id="PTHR24148:SF64">
    <property type="entry name" value="HETEROKARYON INCOMPATIBILITY DOMAIN-CONTAINING PROTEIN"/>
    <property type="match status" value="1"/>
</dbReference>
<organism evidence="1 2">
    <name type="scientific">Colletotrichum godetiae</name>
    <dbReference type="NCBI Taxonomy" id="1209918"/>
    <lineage>
        <taxon>Eukaryota</taxon>
        <taxon>Fungi</taxon>
        <taxon>Dikarya</taxon>
        <taxon>Ascomycota</taxon>
        <taxon>Pezizomycotina</taxon>
        <taxon>Sordariomycetes</taxon>
        <taxon>Hypocreomycetidae</taxon>
        <taxon>Glomerellales</taxon>
        <taxon>Glomerellaceae</taxon>
        <taxon>Colletotrichum</taxon>
        <taxon>Colletotrichum acutatum species complex</taxon>
    </lineage>
</organism>
<dbReference type="AlphaFoldDB" id="A0AAJ0AH25"/>
<reference evidence="1" key="1">
    <citation type="submission" date="2021-06" db="EMBL/GenBank/DDBJ databases">
        <title>Comparative genomics, transcriptomics and evolutionary studies reveal genomic signatures of adaptation to plant cell wall in hemibiotrophic fungi.</title>
        <authorList>
            <consortium name="DOE Joint Genome Institute"/>
            <person name="Baroncelli R."/>
            <person name="Diaz J.F."/>
            <person name="Benocci T."/>
            <person name="Peng M."/>
            <person name="Battaglia E."/>
            <person name="Haridas S."/>
            <person name="Andreopoulos W."/>
            <person name="Labutti K."/>
            <person name="Pangilinan J."/>
            <person name="Floch G.L."/>
            <person name="Makela M.R."/>
            <person name="Henrissat B."/>
            <person name="Grigoriev I.V."/>
            <person name="Crouch J.A."/>
            <person name="De Vries R.P."/>
            <person name="Sukno S.A."/>
            <person name="Thon M.R."/>
        </authorList>
    </citation>
    <scope>NUCLEOTIDE SEQUENCE</scope>
    <source>
        <strain evidence="1">CBS 193.32</strain>
    </source>
</reference>
<proteinExistence type="predicted"/>
<sequence length="295" mass="33012">MTEKLKDRTNQKGMSRHINRLRDTSSSRALVNRVIEGRELWGKQQHQIKLSFLLQHARNTETSQPKDKFYAFLGLRNLGGEVPIRYEPSYSINAVLMDVAGAIVKHEDSGLDILAQAGTAVHSRYLAQGDDSLPSWVPDWDKREDIERQKFIYALELPPACNSGRSHNSKASLNFLKDRHGNEGRVLDAAATRVDTLGSALDRGHDGFLPWKSFSSSDGQRLISTTSIAHFGDEVWVLDGMSWPVVLRRSSVDDTTALLAIAMVRETRESGTGQPHQIMFGDRTFSSEPDRVVIV</sequence>
<dbReference type="InterPro" id="IPR052895">
    <property type="entry name" value="HetReg/Transcr_Mod"/>
</dbReference>
<gene>
    <name evidence="1" type="ORF">BDP55DRAFT_749448</name>
</gene>
<accession>A0AAJ0AH25</accession>
<dbReference type="RefSeq" id="XP_060427148.1">
    <property type="nucleotide sequence ID" value="XM_060580605.1"/>
</dbReference>
<evidence type="ECO:0000313" key="1">
    <source>
        <dbReference type="EMBL" id="KAK1673145.1"/>
    </source>
</evidence>
<keyword evidence="2" id="KW-1185">Reference proteome</keyword>
<comment type="caution">
    <text evidence="1">The sequence shown here is derived from an EMBL/GenBank/DDBJ whole genome shotgun (WGS) entry which is preliminary data.</text>
</comment>
<dbReference type="Proteomes" id="UP001224890">
    <property type="component" value="Unassembled WGS sequence"/>
</dbReference>
<protein>
    <submittedName>
        <fullName evidence="1">Uncharacterized protein</fullName>
    </submittedName>
</protein>
<dbReference type="PANTHER" id="PTHR24148">
    <property type="entry name" value="ANKYRIN REPEAT DOMAIN-CONTAINING PROTEIN 39 HOMOLOG-RELATED"/>
    <property type="match status" value="1"/>
</dbReference>
<dbReference type="GeneID" id="85465131"/>
<evidence type="ECO:0000313" key="2">
    <source>
        <dbReference type="Proteomes" id="UP001224890"/>
    </source>
</evidence>